<feature type="compositionally biased region" description="Basic residues" evidence="5">
    <location>
        <begin position="286"/>
        <end position="297"/>
    </location>
</feature>
<dbReference type="SMART" id="SM00979">
    <property type="entry name" value="TIFY"/>
    <property type="match status" value="1"/>
</dbReference>
<dbReference type="Pfam" id="PF09425">
    <property type="entry name" value="Jas_motif"/>
    <property type="match status" value="1"/>
</dbReference>
<comment type="function">
    <text evidence="4">Repressor of jasmonate responses.</text>
</comment>
<evidence type="ECO:0000256" key="1">
    <source>
        <dbReference type="ARBA" id="ARBA00008614"/>
    </source>
</evidence>
<feature type="region of interest" description="Disordered" evidence="5">
    <location>
        <begin position="79"/>
        <end position="108"/>
    </location>
</feature>
<comment type="domain">
    <text evidence="4">The jas domain is required for interaction with COI1.</text>
</comment>
<feature type="non-terminal residue" evidence="7">
    <location>
        <position position="1"/>
    </location>
</feature>
<comment type="similarity">
    <text evidence="1 4">Belongs to the TIFY/JAZ family.</text>
</comment>
<evidence type="ECO:0000256" key="4">
    <source>
        <dbReference type="RuleBase" id="RU369065"/>
    </source>
</evidence>
<dbReference type="AlphaFoldDB" id="A0A1D1Z1R2"/>
<reference evidence="7" key="1">
    <citation type="submission" date="2015-07" db="EMBL/GenBank/DDBJ databases">
        <title>Transcriptome Assembly of Anthurium amnicola.</title>
        <authorList>
            <person name="Suzuki J."/>
        </authorList>
    </citation>
    <scope>NUCLEOTIDE SEQUENCE</scope>
</reference>
<sequence>LSLSLSLRTESTHSKLLALPPPSSPTLLMQMVTHCRGGQRRAEVPRDPPRQEEKWSTTAMGRPARVEIDFLGLEKAAAAAAPSPFPPQPSSSRGHPPHHHPLLSVPSSSRTWASPRVTFLKPGIHGAMASNLFDPLLLWRAFALTAPVEGLPTRMPVTSGPASRSFAGDGNPGASTPLTIFYNGTVTVFDLPPHRAEEVIRWAETADVRRTDPAAGALSGDGAQEQMPAVLLDRLGGDVPLARRKSLQRFLEKRKERVMIELPNTGSTSSSSCGCARDSSGEVTLTKRRKTKKSMQQ</sequence>
<keyword evidence="4" id="KW-0539">Nucleus</keyword>
<keyword evidence="3" id="KW-0832">Ubl conjugation</keyword>
<dbReference type="PANTHER" id="PTHR33077">
    <property type="entry name" value="PROTEIN TIFY 4A-RELATED-RELATED"/>
    <property type="match status" value="1"/>
</dbReference>
<name>A0A1D1Z1R2_9ARAE</name>
<keyword evidence="2 4" id="KW-1184">Jasmonic acid signaling pathway</keyword>
<feature type="domain" description="Tify" evidence="6">
    <location>
        <begin position="171"/>
        <end position="205"/>
    </location>
</feature>
<feature type="region of interest" description="Disordered" evidence="5">
    <location>
        <begin position="263"/>
        <end position="297"/>
    </location>
</feature>
<dbReference type="GO" id="GO:2000022">
    <property type="term" value="P:regulation of jasmonic acid mediated signaling pathway"/>
    <property type="evidence" value="ECO:0007669"/>
    <property type="project" value="UniProtKB-UniRule"/>
</dbReference>
<evidence type="ECO:0000313" key="7">
    <source>
        <dbReference type="EMBL" id="JAT60789.1"/>
    </source>
</evidence>
<evidence type="ECO:0000256" key="3">
    <source>
        <dbReference type="ARBA" id="ARBA00022843"/>
    </source>
</evidence>
<dbReference type="InterPro" id="IPR018467">
    <property type="entry name" value="CCT_CS"/>
</dbReference>
<dbReference type="InterPro" id="IPR040390">
    <property type="entry name" value="TIFY/JAZ"/>
</dbReference>
<dbReference type="EMBL" id="GDJX01007147">
    <property type="protein sequence ID" value="JAT60789.1"/>
    <property type="molecule type" value="Transcribed_RNA"/>
</dbReference>
<accession>A0A1D1Z1R2</accession>
<dbReference type="PANTHER" id="PTHR33077:SF5">
    <property type="entry name" value="PROTEIN TIFY 9"/>
    <property type="match status" value="1"/>
</dbReference>
<evidence type="ECO:0000259" key="6">
    <source>
        <dbReference type="PROSITE" id="PS51320"/>
    </source>
</evidence>
<dbReference type="Pfam" id="PF06200">
    <property type="entry name" value="tify"/>
    <property type="match status" value="1"/>
</dbReference>
<dbReference type="GO" id="GO:0009611">
    <property type="term" value="P:response to wounding"/>
    <property type="evidence" value="ECO:0007669"/>
    <property type="project" value="UniProtKB-UniRule"/>
</dbReference>
<gene>
    <name evidence="7" type="primary">TIFY9_1</name>
    <name evidence="7" type="ORF">g.50574</name>
</gene>
<proteinExistence type="inferred from homology"/>
<dbReference type="GO" id="GO:0031347">
    <property type="term" value="P:regulation of defense response"/>
    <property type="evidence" value="ECO:0007669"/>
    <property type="project" value="UniProtKB-UniRule"/>
</dbReference>
<protein>
    <recommendedName>
        <fullName evidence="4">Protein TIFY</fullName>
    </recommendedName>
    <alternativeName>
        <fullName evidence="4">Jasmonate ZIM domain-containing protein</fullName>
    </alternativeName>
</protein>
<comment type="subcellular location">
    <subcellularLocation>
        <location evidence="4">Nucleus</location>
    </subcellularLocation>
</comment>
<dbReference type="PROSITE" id="PS51320">
    <property type="entry name" value="TIFY"/>
    <property type="match status" value="1"/>
</dbReference>
<organism evidence="7">
    <name type="scientific">Anthurium amnicola</name>
    <dbReference type="NCBI Taxonomy" id="1678845"/>
    <lineage>
        <taxon>Eukaryota</taxon>
        <taxon>Viridiplantae</taxon>
        <taxon>Streptophyta</taxon>
        <taxon>Embryophyta</taxon>
        <taxon>Tracheophyta</taxon>
        <taxon>Spermatophyta</taxon>
        <taxon>Magnoliopsida</taxon>
        <taxon>Liliopsida</taxon>
        <taxon>Araceae</taxon>
        <taxon>Pothoideae</taxon>
        <taxon>Potheae</taxon>
        <taxon>Anthurium</taxon>
    </lineage>
</organism>
<evidence type="ECO:0000256" key="5">
    <source>
        <dbReference type="SAM" id="MobiDB-lite"/>
    </source>
</evidence>
<dbReference type="InterPro" id="IPR010399">
    <property type="entry name" value="Tify_dom"/>
</dbReference>
<dbReference type="GO" id="GO:0005634">
    <property type="term" value="C:nucleus"/>
    <property type="evidence" value="ECO:0007669"/>
    <property type="project" value="UniProtKB-SubCell"/>
</dbReference>
<feature type="compositionally biased region" description="Low complexity" evidence="5">
    <location>
        <begin position="265"/>
        <end position="275"/>
    </location>
</feature>
<evidence type="ECO:0000256" key="2">
    <source>
        <dbReference type="ARBA" id="ARBA00022819"/>
    </source>
</evidence>